<proteinExistence type="predicted"/>
<gene>
    <name evidence="2" type="ORF">K457DRAFT_1825784</name>
</gene>
<dbReference type="Pfam" id="PF20231">
    <property type="entry name" value="DUF6589"/>
    <property type="match status" value="1"/>
</dbReference>
<dbReference type="AlphaFoldDB" id="A0A197JAB4"/>
<feature type="domain" description="DUF6589" evidence="1">
    <location>
        <begin position="105"/>
        <end position="487"/>
    </location>
</feature>
<protein>
    <recommendedName>
        <fullName evidence="1">DUF6589 domain-containing protein</fullName>
    </recommendedName>
</protein>
<dbReference type="Proteomes" id="UP000078512">
    <property type="component" value="Unassembled WGS sequence"/>
</dbReference>
<dbReference type="OrthoDB" id="4743193at2759"/>
<reference evidence="2 3" key="1">
    <citation type="submission" date="2016-05" db="EMBL/GenBank/DDBJ databases">
        <title>Genome sequencing reveals origins of a unique bacterial endosymbiosis in the earliest lineages of terrestrial Fungi.</title>
        <authorList>
            <consortium name="DOE Joint Genome Institute"/>
            <person name="Uehling J."/>
            <person name="Gryganskyi A."/>
            <person name="Hameed K."/>
            <person name="Tschaplinski T."/>
            <person name="Misztal P."/>
            <person name="Wu S."/>
            <person name="Desiro A."/>
            <person name="Vande Pol N."/>
            <person name="Du Z.-Y."/>
            <person name="Zienkiewicz A."/>
            <person name="Zienkiewicz K."/>
            <person name="Morin E."/>
            <person name="Tisserant E."/>
            <person name="Splivallo R."/>
            <person name="Hainaut M."/>
            <person name="Henrissat B."/>
            <person name="Ohm R."/>
            <person name="Kuo A."/>
            <person name="Yan J."/>
            <person name="Lipzen A."/>
            <person name="Nolan M."/>
            <person name="Labutti K."/>
            <person name="Barry K."/>
            <person name="Goldstein A."/>
            <person name="Labbe J."/>
            <person name="Schadt C."/>
            <person name="Tuskan G."/>
            <person name="Grigoriev I."/>
            <person name="Martin F."/>
            <person name="Vilgalys R."/>
            <person name="Bonito G."/>
        </authorList>
    </citation>
    <scope>NUCLEOTIDE SEQUENCE [LARGE SCALE GENOMIC DNA]</scope>
    <source>
        <strain evidence="2 3">AG-77</strain>
    </source>
</reference>
<organism evidence="2 3">
    <name type="scientific">Linnemannia elongata AG-77</name>
    <dbReference type="NCBI Taxonomy" id="1314771"/>
    <lineage>
        <taxon>Eukaryota</taxon>
        <taxon>Fungi</taxon>
        <taxon>Fungi incertae sedis</taxon>
        <taxon>Mucoromycota</taxon>
        <taxon>Mortierellomycotina</taxon>
        <taxon>Mortierellomycetes</taxon>
        <taxon>Mortierellales</taxon>
        <taxon>Mortierellaceae</taxon>
        <taxon>Linnemannia</taxon>
    </lineage>
</organism>
<name>A0A197JAB4_9FUNG</name>
<sequence>MGFYLYSAGCTRKVIDVLHEAGLCVSFPTINRLLKDLTEDTLERIKLAATRDPWLFVYDNNNFAKRKYDQRVGNADDFESGTTATIIIGKSLTPCTAHQIRDSYSHLSSVDFMMDETEEDHLKRVSQYHFIEVLKKNLQGYNLCSTPNIDIHQLTPKKTTTFPLPIMKIDESSLEGNKAVVETIIEEVLGLEEGWFAAGKMVVVAGDLATVKKLRGLKGLRSDERSSYHRLDWALPIAQLFHMQMLLAKTLVHNYRGSVNEQGSLEQLATMLQRRRVFSDNPDFHAMDELLRHVFTATVLRLWEVSSKANNNAEFSNIVNEKVMEIIDRDLNTSNVDHTPSRNAILFVRDMLLYMELSSAIKIGDIGRIEKALKWLTIIFHAGSTPHYAQELMHFRCCLNYIWDEQTKVAVLSSMLVNKSGERNGWKATDLYQEHQNRSIKHVHCGRRGDTSFDTLRERVSTNIETFDDAKDRMEEQFKAPKNKRKHAAVSADSAIDDVLTVLRENNILDLDITPCIQENDGTVDAKDLLLAGTSVLQDEKRIRAFVEKHTYDSQGFGDELEDGALESS</sequence>
<keyword evidence="3" id="KW-1185">Reference proteome</keyword>
<accession>A0A197JAB4</accession>
<evidence type="ECO:0000259" key="1">
    <source>
        <dbReference type="Pfam" id="PF20231"/>
    </source>
</evidence>
<dbReference type="InterPro" id="IPR046496">
    <property type="entry name" value="DUF6589"/>
</dbReference>
<dbReference type="EMBL" id="KV442257">
    <property type="protein sequence ID" value="OAQ22072.1"/>
    <property type="molecule type" value="Genomic_DNA"/>
</dbReference>
<evidence type="ECO:0000313" key="3">
    <source>
        <dbReference type="Proteomes" id="UP000078512"/>
    </source>
</evidence>
<evidence type="ECO:0000313" key="2">
    <source>
        <dbReference type="EMBL" id="OAQ22072.1"/>
    </source>
</evidence>